<accession>A0A2T7BBN6</accession>
<proteinExistence type="predicted"/>
<evidence type="ECO:0000313" key="1">
    <source>
        <dbReference type="EMBL" id="PUZ21787.1"/>
    </source>
</evidence>
<reference evidence="1 2" key="1">
    <citation type="submission" date="2018-04" db="EMBL/GenBank/DDBJ databases">
        <title>Chitinophaga fuyangensis sp. nov., isolated from soil in a chemical factory.</title>
        <authorList>
            <person name="Chen K."/>
        </authorList>
    </citation>
    <scope>NUCLEOTIDE SEQUENCE [LARGE SCALE GENOMIC DNA]</scope>
    <source>
        <strain evidence="1 2">LY-1</strain>
    </source>
</reference>
<dbReference type="RefSeq" id="WP_108689436.1">
    <property type="nucleotide sequence ID" value="NZ_QCYK01000004.1"/>
</dbReference>
<dbReference type="Proteomes" id="UP000244450">
    <property type="component" value="Unassembled WGS sequence"/>
</dbReference>
<gene>
    <name evidence="1" type="ORF">DCC81_24680</name>
</gene>
<organism evidence="1 2">
    <name type="scientific">Chitinophaga parva</name>
    <dbReference type="NCBI Taxonomy" id="2169414"/>
    <lineage>
        <taxon>Bacteria</taxon>
        <taxon>Pseudomonadati</taxon>
        <taxon>Bacteroidota</taxon>
        <taxon>Chitinophagia</taxon>
        <taxon>Chitinophagales</taxon>
        <taxon>Chitinophagaceae</taxon>
        <taxon>Chitinophaga</taxon>
    </lineage>
</organism>
<keyword evidence="2" id="KW-1185">Reference proteome</keyword>
<evidence type="ECO:0000313" key="2">
    <source>
        <dbReference type="Proteomes" id="UP000244450"/>
    </source>
</evidence>
<comment type="caution">
    <text evidence="1">The sequence shown here is derived from an EMBL/GenBank/DDBJ whole genome shotgun (WGS) entry which is preliminary data.</text>
</comment>
<dbReference type="AlphaFoldDB" id="A0A2T7BBN6"/>
<protein>
    <submittedName>
        <fullName evidence="1">Uncharacterized protein</fullName>
    </submittedName>
</protein>
<dbReference type="OrthoDB" id="7060647at2"/>
<name>A0A2T7BBN6_9BACT</name>
<sequence>MENHVIDIVWRNFDHDTWSLLIAYDIDGVQAEDVLIHQEELKELLYTEGYICDYNAFDVAVEAEWFGTKRKMWCDFSRFMTDEMSDQLCINLLTSKITSNVK</sequence>
<dbReference type="EMBL" id="QCYK01000004">
    <property type="protein sequence ID" value="PUZ21787.1"/>
    <property type="molecule type" value="Genomic_DNA"/>
</dbReference>